<dbReference type="Gene3D" id="1.10.443.10">
    <property type="entry name" value="Intergrase catalytic core"/>
    <property type="match status" value="1"/>
</dbReference>
<dbReference type="InterPro" id="IPR013762">
    <property type="entry name" value="Integrase-like_cat_sf"/>
</dbReference>
<dbReference type="InterPro" id="IPR011010">
    <property type="entry name" value="DNA_brk_join_enz"/>
</dbReference>
<evidence type="ECO:0000259" key="2">
    <source>
        <dbReference type="PROSITE" id="PS51898"/>
    </source>
</evidence>
<dbReference type="CDD" id="cd00397">
    <property type="entry name" value="DNA_BRE_C"/>
    <property type="match status" value="1"/>
</dbReference>
<evidence type="ECO:0000313" key="4">
    <source>
        <dbReference type="Proteomes" id="UP001171620"/>
    </source>
</evidence>
<dbReference type="PROSITE" id="PS51898">
    <property type="entry name" value="TYR_RECOMBINASE"/>
    <property type="match status" value="1"/>
</dbReference>
<dbReference type="RefSeq" id="WP_232356032.1">
    <property type="nucleotide sequence ID" value="NZ_JAEDWX010000012.1"/>
</dbReference>
<proteinExistence type="predicted"/>
<dbReference type="GO" id="GO:0003677">
    <property type="term" value="F:DNA binding"/>
    <property type="evidence" value="ECO:0007669"/>
    <property type="project" value="InterPro"/>
</dbReference>
<feature type="domain" description="Tyr recombinase" evidence="2">
    <location>
        <begin position="4"/>
        <end position="80"/>
    </location>
</feature>
<sequence>MEPKRAKTLTPSQIRHLLRVTDATSRYPERDTLVLLLGFTCGMRVSEIAQLEVADVLLPSGRLREEVHLRGAITKGSKAR</sequence>
<dbReference type="Pfam" id="PF00589">
    <property type="entry name" value="Phage_integrase"/>
    <property type="match status" value="1"/>
</dbReference>
<accession>A0AAW7SZQ8</accession>
<gene>
    <name evidence="3" type="ORF">QZM33_09275</name>
</gene>
<dbReference type="Proteomes" id="UP001171620">
    <property type="component" value="Unassembled WGS sequence"/>
</dbReference>
<evidence type="ECO:0000256" key="1">
    <source>
        <dbReference type="ARBA" id="ARBA00023172"/>
    </source>
</evidence>
<dbReference type="AlphaFoldDB" id="A0AAW7SZQ8"/>
<name>A0AAW7SZQ8_BURVI</name>
<evidence type="ECO:0000313" key="3">
    <source>
        <dbReference type="EMBL" id="MDN7795143.1"/>
    </source>
</evidence>
<reference evidence="3" key="1">
    <citation type="submission" date="2023-07" db="EMBL/GenBank/DDBJ databases">
        <title>A collection of bacterial strains from the Burkholderia cepacia Research Laboratory and Repository.</title>
        <authorList>
            <person name="Lipuma J."/>
            <person name="Spilker T."/>
            <person name="Caverly L."/>
        </authorList>
    </citation>
    <scope>NUCLEOTIDE SEQUENCE</scope>
    <source>
        <strain evidence="3">AU44268</strain>
    </source>
</reference>
<comment type="caution">
    <text evidence="3">The sequence shown here is derived from an EMBL/GenBank/DDBJ whole genome shotgun (WGS) entry which is preliminary data.</text>
</comment>
<dbReference type="GO" id="GO:0006310">
    <property type="term" value="P:DNA recombination"/>
    <property type="evidence" value="ECO:0007669"/>
    <property type="project" value="UniProtKB-KW"/>
</dbReference>
<dbReference type="EMBL" id="JAUJRV010000005">
    <property type="protein sequence ID" value="MDN7795143.1"/>
    <property type="molecule type" value="Genomic_DNA"/>
</dbReference>
<organism evidence="3 4">
    <name type="scientific">Burkholderia vietnamiensis</name>
    <dbReference type="NCBI Taxonomy" id="60552"/>
    <lineage>
        <taxon>Bacteria</taxon>
        <taxon>Pseudomonadati</taxon>
        <taxon>Pseudomonadota</taxon>
        <taxon>Betaproteobacteria</taxon>
        <taxon>Burkholderiales</taxon>
        <taxon>Burkholderiaceae</taxon>
        <taxon>Burkholderia</taxon>
        <taxon>Burkholderia cepacia complex</taxon>
    </lineage>
</organism>
<dbReference type="InterPro" id="IPR002104">
    <property type="entry name" value="Integrase_catalytic"/>
</dbReference>
<dbReference type="SUPFAM" id="SSF56349">
    <property type="entry name" value="DNA breaking-rejoining enzymes"/>
    <property type="match status" value="1"/>
</dbReference>
<protein>
    <submittedName>
        <fullName evidence="3">Site-specific integrase</fullName>
    </submittedName>
</protein>
<keyword evidence="1" id="KW-0233">DNA recombination</keyword>
<dbReference type="GO" id="GO:0015074">
    <property type="term" value="P:DNA integration"/>
    <property type="evidence" value="ECO:0007669"/>
    <property type="project" value="InterPro"/>
</dbReference>